<evidence type="ECO:0000259" key="3">
    <source>
        <dbReference type="Pfam" id="PF20152"/>
    </source>
</evidence>
<feature type="transmembrane region" description="Helical" evidence="2">
    <location>
        <begin position="20"/>
        <end position="43"/>
    </location>
</feature>
<evidence type="ECO:0000256" key="1">
    <source>
        <dbReference type="SAM" id="MobiDB-lite"/>
    </source>
</evidence>
<dbReference type="HOGENOM" id="CLU_046025_1_2_1"/>
<accession>A0A0C9VYA4</accession>
<dbReference type="Proteomes" id="UP000053820">
    <property type="component" value="Unassembled WGS sequence"/>
</dbReference>
<feature type="compositionally biased region" description="Polar residues" evidence="1">
    <location>
        <begin position="323"/>
        <end position="333"/>
    </location>
</feature>
<evidence type="ECO:0000313" key="5">
    <source>
        <dbReference type="Proteomes" id="UP000053820"/>
    </source>
</evidence>
<evidence type="ECO:0000256" key="2">
    <source>
        <dbReference type="SAM" id="Phobius"/>
    </source>
</evidence>
<keyword evidence="2" id="KW-0812">Transmembrane</keyword>
<dbReference type="OrthoDB" id="3214861at2759"/>
<feature type="domain" description="DUF6534" evidence="3">
    <location>
        <begin position="181"/>
        <end position="266"/>
    </location>
</feature>
<dbReference type="Pfam" id="PF20152">
    <property type="entry name" value="DUF6534"/>
    <property type="match status" value="1"/>
</dbReference>
<reference evidence="4 5" key="1">
    <citation type="submission" date="2014-04" db="EMBL/GenBank/DDBJ databases">
        <title>Evolutionary Origins and Diversification of the Mycorrhizal Mutualists.</title>
        <authorList>
            <consortium name="DOE Joint Genome Institute"/>
            <consortium name="Mycorrhizal Genomics Consortium"/>
            <person name="Kohler A."/>
            <person name="Kuo A."/>
            <person name="Nagy L.G."/>
            <person name="Floudas D."/>
            <person name="Copeland A."/>
            <person name="Barry K.W."/>
            <person name="Cichocki N."/>
            <person name="Veneault-Fourrey C."/>
            <person name="LaButti K."/>
            <person name="Lindquist E.A."/>
            <person name="Lipzen A."/>
            <person name="Lundell T."/>
            <person name="Morin E."/>
            <person name="Murat C."/>
            <person name="Riley R."/>
            <person name="Ohm R."/>
            <person name="Sun H."/>
            <person name="Tunlid A."/>
            <person name="Henrissat B."/>
            <person name="Grigoriev I.V."/>
            <person name="Hibbett D.S."/>
            <person name="Martin F."/>
        </authorList>
    </citation>
    <scope>NUCLEOTIDE SEQUENCE [LARGE SCALE GENOMIC DNA]</scope>
    <source>
        <strain evidence="4 5">MD-312</strain>
    </source>
</reference>
<keyword evidence="5" id="KW-1185">Reference proteome</keyword>
<dbReference type="InterPro" id="IPR045339">
    <property type="entry name" value="DUF6534"/>
</dbReference>
<feature type="transmembrane region" description="Helical" evidence="2">
    <location>
        <begin position="101"/>
        <end position="120"/>
    </location>
</feature>
<feature type="transmembrane region" description="Helical" evidence="2">
    <location>
        <begin position="179"/>
        <end position="196"/>
    </location>
</feature>
<name>A0A0C9VYA4_9AGAM</name>
<keyword evidence="2" id="KW-0472">Membrane</keyword>
<feature type="transmembrane region" description="Helical" evidence="2">
    <location>
        <begin position="55"/>
        <end position="81"/>
    </location>
</feature>
<sequence>MATMINSAGEIVVIGEFYAAMYWGFVLSTSFVGISLVQGYMYFMKNNKDRWSMKALVISLLIFDPATSVLMAETIYYYFVINFGVDQALASIPASWVVENGLTALVTSIVQVYFATRIYIINKRVGVLPFDWVIPALVFVCAFGGFVAGTVRTILIGIWTIDSFSRPKFQSTVILEETFGLASDILATCSLCYILAPSRTGTAKRSSRLKTLFMFTINRAILVTIVQVGMLASYLVARAYLYWMPFHLCKSKLYTNTLLAMLNSREGGGLRVEAPSRPPWSMPIINLTVKDDEGAVGDSMSTDDVDTEKDARPEEQIAELERSTVQSASSGPS</sequence>
<feature type="transmembrane region" description="Helical" evidence="2">
    <location>
        <begin position="132"/>
        <end position="159"/>
    </location>
</feature>
<feature type="transmembrane region" description="Helical" evidence="2">
    <location>
        <begin position="217"/>
        <end position="243"/>
    </location>
</feature>
<dbReference type="EMBL" id="KN839851">
    <property type="protein sequence ID" value="KIJ63310.1"/>
    <property type="molecule type" value="Genomic_DNA"/>
</dbReference>
<dbReference type="PANTHER" id="PTHR40465">
    <property type="entry name" value="CHROMOSOME 1, WHOLE GENOME SHOTGUN SEQUENCE"/>
    <property type="match status" value="1"/>
</dbReference>
<proteinExistence type="predicted"/>
<feature type="compositionally biased region" description="Basic and acidic residues" evidence="1">
    <location>
        <begin position="308"/>
        <end position="322"/>
    </location>
</feature>
<organism evidence="4 5">
    <name type="scientific">Hydnomerulius pinastri MD-312</name>
    <dbReference type="NCBI Taxonomy" id="994086"/>
    <lineage>
        <taxon>Eukaryota</taxon>
        <taxon>Fungi</taxon>
        <taxon>Dikarya</taxon>
        <taxon>Basidiomycota</taxon>
        <taxon>Agaricomycotina</taxon>
        <taxon>Agaricomycetes</taxon>
        <taxon>Agaricomycetidae</taxon>
        <taxon>Boletales</taxon>
        <taxon>Boletales incertae sedis</taxon>
        <taxon>Leucogyrophana</taxon>
    </lineage>
</organism>
<gene>
    <name evidence="4" type="ORF">HYDPIDRAFT_113288</name>
</gene>
<feature type="region of interest" description="Disordered" evidence="1">
    <location>
        <begin position="291"/>
        <end position="333"/>
    </location>
</feature>
<protein>
    <recommendedName>
        <fullName evidence="3">DUF6534 domain-containing protein</fullName>
    </recommendedName>
</protein>
<keyword evidence="2" id="KW-1133">Transmembrane helix</keyword>
<evidence type="ECO:0000313" key="4">
    <source>
        <dbReference type="EMBL" id="KIJ63310.1"/>
    </source>
</evidence>
<dbReference type="AlphaFoldDB" id="A0A0C9VYA4"/>
<dbReference type="PANTHER" id="PTHR40465:SF1">
    <property type="entry name" value="DUF6534 DOMAIN-CONTAINING PROTEIN"/>
    <property type="match status" value="1"/>
</dbReference>